<dbReference type="RefSeq" id="WP_369602509.1">
    <property type="nucleotide sequence ID" value="NZ_CP154858.1"/>
</dbReference>
<feature type="transmembrane region" description="Helical" evidence="1">
    <location>
        <begin position="21"/>
        <end position="45"/>
    </location>
</feature>
<feature type="transmembrane region" description="Helical" evidence="1">
    <location>
        <begin position="51"/>
        <end position="77"/>
    </location>
</feature>
<evidence type="ECO:0000256" key="1">
    <source>
        <dbReference type="SAM" id="Phobius"/>
    </source>
</evidence>
<gene>
    <name evidence="2" type="ORF">AAIA72_06000</name>
</gene>
<evidence type="ECO:0000313" key="2">
    <source>
        <dbReference type="EMBL" id="XDT73519.1"/>
    </source>
</evidence>
<evidence type="ECO:0008006" key="3">
    <source>
        <dbReference type="Google" id="ProtNLM"/>
    </source>
</evidence>
<keyword evidence="1" id="KW-0472">Membrane</keyword>
<sequence>MRRFRRLVRWRDALLRRGIHARSCFQTFVTGGIVFGCSLATLYLTENPPDAFLLLLWLLMTAGGLMAVAGYLSLMIFRFTDFLTRDTQDDEE</sequence>
<proteinExistence type="predicted"/>
<reference evidence="2" key="1">
    <citation type="submission" date="2024-05" db="EMBL/GenBank/DDBJ databases">
        <title>Genome sequencing of novel strain.</title>
        <authorList>
            <person name="Ganbat D."/>
            <person name="Ganbat S."/>
            <person name="Lee S.-J."/>
        </authorList>
    </citation>
    <scope>NUCLEOTIDE SEQUENCE</scope>
    <source>
        <strain evidence="2">SMD15-11</strain>
    </source>
</reference>
<dbReference type="KEGG" id="tcd:AAIA72_06000"/>
<organism evidence="2">
    <name type="scientific">Thermohahella caldifontis</name>
    <dbReference type="NCBI Taxonomy" id="3142973"/>
    <lineage>
        <taxon>Bacteria</taxon>
        <taxon>Pseudomonadati</taxon>
        <taxon>Pseudomonadota</taxon>
        <taxon>Gammaproteobacteria</taxon>
        <taxon>Oceanospirillales</taxon>
        <taxon>Hahellaceae</taxon>
        <taxon>Thermohahella</taxon>
    </lineage>
</organism>
<dbReference type="EMBL" id="CP154858">
    <property type="protein sequence ID" value="XDT73519.1"/>
    <property type="molecule type" value="Genomic_DNA"/>
</dbReference>
<name>A0AB39UZZ1_9GAMM</name>
<accession>A0AB39UZZ1</accession>
<protein>
    <recommendedName>
        <fullName evidence="3">DUF2721 domain-containing protein</fullName>
    </recommendedName>
</protein>
<keyword evidence="1" id="KW-0812">Transmembrane</keyword>
<keyword evidence="1" id="KW-1133">Transmembrane helix</keyword>
<dbReference type="AlphaFoldDB" id="A0AB39UZZ1"/>